<feature type="binding site" evidence="10">
    <location>
        <position position="124"/>
    </location>
    <ligand>
        <name>UDP-N-acetyl-alpha-D-glucosamine</name>
        <dbReference type="ChEBI" id="CHEBI:57705"/>
    </ligand>
</feature>
<evidence type="ECO:0000313" key="13">
    <source>
        <dbReference type="EMBL" id="CQR71305.1"/>
    </source>
</evidence>
<dbReference type="RefSeq" id="WP_021167413.1">
    <property type="nucleotide sequence ID" value="NZ_CTRP01000004.1"/>
</dbReference>
<evidence type="ECO:0000256" key="7">
    <source>
        <dbReference type="ARBA" id="ARBA00023136"/>
    </source>
</evidence>
<evidence type="ECO:0000256" key="6">
    <source>
        <dbReference type="ARBA" id="ARBA00022984"/>
    </source>
</evidence>
<evidence type="ECO:0000256" key="1">
    <source>
        <dbReference type="ARBA" id="ARBA00022475"/>
    </source>
</evidence>
<dbReference type="EMBL" id="CTRP01000004">
    <property type="protein sequence ID" value="CQR71305.1"/>
    <property type="molecule type" value="Genomic_DNA"/>
</dbReference>
<feature type="binding site" evidence="10">
    <location>
        <begin position="10"/>
        <end position="12"/>
    </location>
    <ligand>
        <name>UDP-N-acetyl-alpha-D-glucosamine</name>
        <dbReference type="ChEBI" id="CHEBI:57705"/>
    </ligand>
</feature>
<keyword evidence="1 10" id="KW-1003">Cell membrane</keyword>
<dbReference type="InterPro" id="IPR004276">
    <property type="entry name" value="GlycoTrans_28_N"/>
</dbReference>
<evidence type="ECO:0000256" key="10">
    <source>
        <dbReference type="HAMAP-Rule" id="MF_00033"/>
    </source>
</evidence>
<dbReference type="NCBIfam" id="TIGR01133">
    <property type="entry name" value="murG"/>
    <property type="match status" value="1"/>
</dbReference>
<keyword evidence="3 10" id="KW-0328">Glycosyltransferase</keyword>
<dbReference type="Proteomes" id="UP000049855">
    <property type="component" value="Unassembled WGS sequence"/>
</dbReference>
<feature type="domain" description="Glycosyl transferase family 28 C-terminal" evidence="12">
    <location>
        <begin position="191"/>
        <end position="361"/>
    </location>
</feature>
<dbReference type="EC" id="2.4.1.227" evidence="10"/>
<feature type="binding site" evidence="10">
    <location>
        <position position="168"/>
    </location>
    <ligand>
        <name>UDP-N-acetyl-alpha-D-glucosamine</name>
        <dbReference type="ChEBI" id="CHEBI:57705"/>
    </ligand>
</feature>
<dbReference type="CDD" id="cd03785">
    <property type="entry name" value="GT28_MurG"/>
    <property type="match status" value="1"/>
</dbReference>
<dbReference type="InterPro" id="IPR007235">
    <property type="entry name" value="Glyco_trans_28_C"/>
</dbReference>
<dbReference type="HAMAP" id="MF_00033">
    <property type="entry name" value="MurG"/>
    <property type="match status" value="1"/>
</dbReference>
<reference evidence="14" key="1">
    <citation type="submission" date="2015-03" db="EMBL/GenBank/DDBJ databases">
        <authorList>
            <person name="Nijsse Bart"/>
        </authorList>
    </citation>
    <scope>NUCLEOTIDE SEQUENCE [LARGE SCALE GENOMIC DNA]</scope>
</reference>
<gene>
    <name evidence="10" type="primary">murG</name>
    <name evidence="13" type="ORF">SpAn4DRAFT_3810</name>
</gene>
<comment type="similarity">
    <text evidence="10">Belongs to the glycosyltransferase 28 family. MurG subfamily.</text>
</comment>
<organism evidence="13 14">
    <name type="scientific">Sporomusa ovata</name>
    <dbReference type="NCBI Taxonomy" id="2378"/>
    <lineage>
        <taxon>Bacteria</taxon>
        <taxon>Bacillati</taxon>
        <taxon>Bacillota</taxon>
        <taxon>Negativicutes</taxon>
        <taxon>Selenomonadales</taxon>
        <taxon>Sporomusaceae</taxon>
        <taxon>Sporomusa</taxon>
    </lineage>
</organism>
<evidence type="ECO:0000256" key="4">
    <source>
        <dbReference type="ARBA" id="ARBA00022679"/>
    </source>
</evidence>
<evidence type="ECO:0000256" key="2">
    <source>
        <dbReference type="ARBA" id="ARBA00022618"/>
    </source>
</evidence>
<keyword evidence="6 10" id="KW-0573">Peptidoglycan synthesis</keyword>
<evidence type="ECO:0000256" key="3">
    <source>
        <dbReference type="ARBA" id="ARBA00022676"/>
    </source>
</evidence>
<dbReference type="GO" id="GO:0051991">
    <property type="term" value="F:UDP-N-acetyl-D-glucosamine:N-acetylmuramoyl-L-alanyl-D-glutamyl-meso-2,6-diaminopimelyl-D-alanyl-D-alanine-diphosphoundecaprenol 4-beta-N-acetylglucosaminlytransferase activity"/>
    <property type="evidence" value="ECO:0007669"/>
    <property type="project" value="RHEA"/>
</dbReference>
<dbReference type="GO" id="GO:0050511">
    <property type="term" value="F:undecaprenyldiphospho-muramoylpentapeptide beta-N-acetylglucosaminyltransferase activity"/>
    <property type="evidence" value="ECO:0007669"/>
    <property type="project" value="UniProtKB-UniRule"/>
</dbReference>
<protein>
    <recommendedName>
        <fullName evidence="10">UDP-N-acetylglucosamine--N-acetylmuramyl-(pentapeptide) pyrophosphoryl-undecaprenol N-acetylglucosamine transferase</fullName>
        <ecNumber evidence="10">2.4.1.227</ecNumber>
    </recommendedName>
    <alternativeName>
        <fullName evidence="10">Undecaprenyl-PP-MurNAc-pentapeptide-UDPGlcNAc GlcNAc transferase</fullName>
    </alternativeName>
</protein>
<sequence>MRIIISGGGTGGHIYPAVTIAREAAKLADNCEILFVGTKHGLEADIIPKEGFSFATIEVRGLERRLSWQNVRTLFTTVGSVWNSAQIIKNFRPDVVIGTGGYVCGPVLLAASLLKIPTIIQEQNVIPGITNKILSRFVDKIALGYQDAAVYFTKCRPEQIVVTGNPIRPEVMSAKREEGLTELGLAPDKLTVLVVGGSRGARSINKAMSGVYNYFSGNSQIQILHVTGQSEYNSMVGNSKQSGIELSSAGNIIIKPYLYNMPLALAAADLAIFRAGAVGLAELTARGIPAILIPYPFAAENHQEFNARALEKQGAAVVIIDKELTDSKLIDTIKRLLGNPEVLSSMAKKSKELGCPQAAETIARLALSLKKP</sequence>
<comment type="subcellular location">
    <subcellularLocation>
        <location evidence="10">Cell membrane</location>
        <topology evidence="10">Peripheral membrane protein</topology>
        <orientation evidence="10">Cytoplasmic side</orientation>
    </subcellularLocation>
</comment>
<keyword evidence="2 10" id="KW-0132">Cell division</keyword>
<dbReference type="Gene3D" id="3.40.50.2000">
    <property type="entry name" value="Glycogen Phosphorylase B"/>
    <property type="match status" value="2"/>
</dbReference>
<dbReference type="InterPro" id="IPR006009">
    <property type="entry name" value="GlcNAc_MurG"/>
</dbReference>
<keyword evidence="4 10" id="KW-0808">Transferase</keyword>
<keyword evidence="7 10" id="KW-0472">Membrane</keyword>
<keyword evidence="5 10" id="KW-0133">Cell shape</keyword>
<dbReference type="GO" id="GO:0009252">
    <property type="term" value="P:peptidoglycan biosynthetic process"/>
    <property type="evidence" value="ECO:0007669"/>
    <property type="project" value="UniProtKB-UniRule"/>
</dbReference>
<feature type="domain" description="Glycosyltransferase family 28 N-terminal" evidence="11">
    <location>
        <begin position="3"/>
        <end position="142"/>
    </location>
</feature>
<comment type="function">
    <text evidence="10">Cell wall formation. Catalyzes the transfer of a GlcNAc subunit on undecaprenyl-pyrophosphoryl-MurNAc-pentapeptide (lipid intermediate I) to form undecaprenyl-pyrophosphoryl-MurNAc-(pentapeptide)GlcNAc (lipid intermediate II).</text>
</comment>
<keyword evidence="14" id="KW-1185">Reference proteome</keyword>
<comment type="catalytic activity">
    <reaction evidence="10">
        <text>di-trans,octa-cis-undecaprenyl diphospho-N-acetyl-alpha-D-muramoyl-L-alanyl-D-glutamyl-meso-2,6-diaminopimeloyl-D-alanyl-D-alanine + UDP-N-acetyl-alpha-D-glucosamine = di-trans,octa-cis-undecaprenyl diphospho-[N-acetyl-alpha-D-glucosaminyl-(1-&gt;4)]-N-acetyl-alpha-D-muramoyl-L-alanyl-D-glutamyl-meso-2,6-diaminopimeloyl-D-alanyl-D-alanine + UDP + H(+)</text>
        <dbReference type="Rhea" id="RHEA:31227"/>
        <dbReference type="ChEBI" id="CHEBI:15378"/>
        <dbReference type="ChEBI" id="CHEBI:57705"/>
        <dbReference type="ChEBI" id="CHEBI:58223"/>
        <dbReference type="ChEBI" id="CHEBI:61387"/>
        <dbReference type="ChEBI" id="CHEBI:61388"/>
        <dbReference type="EC" id="2.4.1.227"/>
    </reaction>
</comment>
<dbReference type="SUPFAM" id="SSF53756">
    <property type="entry name" value="UDP-Glycosyltransferase/glycogen phosphorylase"/>
    <property type="match status" value="1"/>
</dbReference>
<keyword evidence="9 10" id="KW-0961">Cell wall biogenesis/degradation</keyword>
<dbReference type="PANTHER" id="PTHR21015">
    <property type="entry name" value="UDP-N-ACETYLGLUCOSAMINE--N-ACETYLMURAMYL-(PENTAPEPTIDE) PYROPHOSPHORYL-UNDECAPRENOL N-ACETYLGLUCOSAMINE TRANSFERASE 1"/>
    <property type="match status" value="1"/>
</dbReference>
<evidence type="ECO:0000256" key="9">
    <source>
        <dbReference type="ARBA" id="ARBA00023316"/>
    </source>
</evidence>
<comment type="pathway">
    <text evidence="10">Cell wall biogenesis; peptidoglycan biosynthesis.</text>
</comment>
<dbReference type="Pfam" id="PF04101">
    <property type="entry name" value="Glyco_tran_28_C"/>
    <property type="match status" value="1"/>
</dbReference>
<dbReference type="Pfam" id="PF03033">
    <property type="entry name" value="Glyco_transf_28"/>
    <property type="match status" value="1"/>
</dbReference>
<evidence type="ECO:0000259" key="11">
    <source>
        <dbReference type="Pfam" id="PF03033"/>
    </source>
</evidence>
<dbReference type="PANTHER" id="PTHR21015:SF22">
    <property type="entry name" value="GLYCOSYLTRANSFERASE"/>
    <property type="match status" value="1"/>
</dbReference>
<evidence type="ECO:0000256" key="5">
    <source>
        <dbReference type="ARBA" id="ARBA00022960"/>
    </source>
</evidence>
<dbReference type="GO" id="GO:0071555">
    <property type="term" value="P:cell wall organization"/>
    <property type="evidence" value="ECO:0007669"/>
    <property type="project" value="UniProtKB-KW"/>
</dbReference>
<dbReference type="UniPathway" id="UPA00219"/>
<comment type="caution">
    <text evidence="10">Lacks conserved residue(s) required for the propagation of feature annotation.</text>
</comment>
<keyword evidence="8 10" id="KW-0131">Cell cycle</keyword>
<evidence type="ECO:0000259" key="12">
    <source>
        <dbReference type="Pfam" id="PF04101"/>
    </source>
</evidence>
<dbReference type="AlphaFoldDB" id="A0A0U1KVJ3"/>
<evidence type="ECO:0000256" key="8">
    <source>
        <dbReference type="ARBA" id="ARBA00023306"/>
    </source>
</evidence>
<dbReference type="GO" id="GO:0005975">
    <property type="term" value="P:carbohydrate metabolic process"/>
    <property type="evidence" value="ECO:0007669"/>
    <property type="project" value="InterPro"/>
</dbReference>
<dbReference type="GO" id="GO:0005886">
    <property type="term" value="C:plasma membrane"/>
    <property type="evidence" value="ECO:0007669"/>
    <property type="project" value="UniProtKB-SubCell"/>
</dbReference>
<name>A0A0U1KVJ3_9FIRM</name>
<feature type="binding site" evidence="10">
    <location>
        <position position="198"/>
    </location>
    <ligand>
        <name>UDP-N-acetyl-alpha-D-glucosamine</name>
        <dbReference type="ChEBI" id="CHEBI:57705"/>
    </ligand>
</feature>
<feature type="binding site" evidence="10">
    <location>
        <position position="303"/>
    </location>
    <ligand>
        <name>UDP-N-acetyl-alpha-D-glucosamine</name>
        <dbReference type="ChEBI" id="CHEBI:57705"/>
    </ligand>
</feature>
<dbReference type="GO" id="GO:0051301">
    <property type="term" value="P:cell division"/>
    <property type="evidence" value="ECO:0007669"/>
    <property type="project" value="UniProtKB-KW"/>
</dbReference>
<accession>A0A0U1KVJ3</accession>
<dbReference type="GO" id="GO:0008360">
    <property type="term" value="P:regulation of cell shape"/>
    <property type="evidence" value="ECO:0007669"/>
    <property type="project" value="UniProtKB-KW"/>
</dbReference>
<evidence type="ECO:0000313" key="14">
    <source>
        <dbReference type="Proteomes" id="UP000049855"/>
    </source>
</evidence>
<proteinExistence type="inferred from homology"/>